<dbReference type="RefSeq" id="WP_189571471.1">
    <property type="nucleotide sequence ID" value="NZ_BMXI01000013.1"/>
</dbReference>
<proteinExistence type="inferred from homology"/>
<keyword evidence="4" id="KW-0319">Glycerol metabolism</keyword>
<comment type="caution">
    <text evidence="9">The sequence shown here is derived from an EMBL/GenBank/DDBJ whole genome shotgun (WGS) entry which is preliminary data.</text>
</comment>
<feature type="domain" description="FAD dependent oxidoreductase" evidence="7">
    <location>
        <begin position="18"/>
        <end position="374"/>
    </location>
</feature>
<organism evidence="9 10">
    <name type="scientific">Roseibacillus persicicus</name>
    <dbReference type="NCBI Taxonomy" id="454148"/>
    <lineage>
        <taxon>Bacteria</taxon>
        <taxon>Pseudomonadati</taxon>
        <taxon>Verrucomicrobiota</taxon>
        <taxon>Verrucomicrobiia</taxon>
        <taxon>Verrucomicrobiales</taxon>
        <taxon>Verrucomicrobiaceae</taxon>
        <taxon>Roseibacillus</taxon>
    </lineage>
</organism>
<evidence type="ECO:0000256" key="1">
    <source>
        <dbReference type="ARBA" id="ARBA00001974"/>
    </source>
</evidence>
<dbReference type="GO" id="GO:0046168">
    <property type="term" value="P:glycerol-3-phosphate catabolic process"/>
    <property type="evidence" value="ECO:0007669"/>
    <property type="project" value="TreeGrafter"/>
</dbReference>
<evidence type="ECO:0000256" key="5">
    <source>
        <dbReference type="ARBA" id="ARBA00022827"/>
    </source>
</evidence>
<keyword evidence="10" id="KW-1185">Reference proteome</keyword>
<dbReference type="EMBL" id="BMXI01000013">
    <property type="protein sequence ID" value="GHC60411.1"/>
    <property type="molecule type" value="Genomic_DNA"/>
</dbReference>
<dbReference type="PROSITE" id="PS00978">
    <property type="entry name" value="FAD_G3PDH_2"/>
    <property type="match status" value="1"/>
</dbReference>
<evidence type="ECO:0000313" key="10">
    <source>
        <dbReference type="Proteomes" id="UP000644507"/>
    </source>
</evidence>
<dbReference type="InterPro" id="IPR031656">
    <property type="entry name" value="DAO_C"/>
</dbReference>
<gene>
    <name evidence="9" type="primary">glpA</name>
    <name evidence="9" type="ORF">GCM10007100_29660</name>
</gene>
<dbReference type="InterPro" id="IPR000447">
    <property type="entry name" value="G3P_DH_FAD-dep"/>
</dbReference>
<dbReference type="SUPFAM" id="SSF51905">
    <property type="entry name" value="FAD/NAD(P)-binding domain"/>
    <property type="match status" value="1"/>
</dbReference>
<dbReference type="Proteomes" id="UP000644507">
    <property type="component" value="Unassembled WGS sequence"/>
</dbReference>
<dbReference type="AlphaFoldDB" id="A0A918TRQ7"/>
<evidence type="ECO:0000256" key="2">
    <source>
        <dbReference type="ARBA" id="ARBA00007330"/>
    </source>
</evidence>
<dbReference type="GO" id="GO:0006071">
    <property type="term" value="P:glycerol metabolic process"/>
    <property type="evidence" value="ECO:0007669"/>
    <property type="project" value="UniProtKB-KW"/>
</dbReference>
<comment type="cofactor">
    <cofactor evidence="1">
        <name>FAD</name>
        <dbReference type="ChEBI" id="CHEBI:57692"/>
    </cofactor>
</comment>
<evidence type="ECO:0000313" key="9">
    <source>
        <dbReference type="EMBL" id="GHC60411.1"/>
    </source>
</evidence>
<keyword evidence="3" id="KW-0285">Flavoprotein</keyword>
<dbReference type="Gene3D" id="3.30.9.10">
    <property type="entry name" value="D-Amino Acid Oxidase, subunit A, domain 2"/>
    <property type="match status" value="1"/>
</dbReference>
<accession>A0A918TRQ7</accession>
<keyword evidence="6" id="KW-0560">Oxidoreductase</keyword>
<dbReference type="GO" id="GO:0004368">
    <property type="term" value="F:glycerol-3-phosphate dehydrogenase (quinone) activity"/>
    <property type="evidence" value="ECO:0007669"/>
    <property type="project" value="InterPro"/>
</dbReference>
<dbReference type="Pfam" id="PF16901">
    <property type="entry name" value="DAO_C"/>
    <property type="match status" value="1"/>
</dbReference>
<keyword evidence="5" id="KW-0274">FAD</keyword>
<name>A0A918TRQ7_9BACT</name>
<reference evidence="9" key="2">
    <citation type="submission" date="2020-09" db="EMBL/GenBank/DDBJ databases">
        <authorList>
            <person name="Sun Q."/>
            <person name="Kim S."/>
        </authorList>
    </citation>
    <scope>NUCLEOTIDE SEQUENCE</scope>
    <source>
        <strain evidence="9">KCTC 12988</strain>
    </source>
</reference>
<dbReference type="PRINTS" id="PR01001">
    <property type="entry name" value="FADG3PDH"/>
</dbReference>
<dbReference type="InterPro" id="IPR036188">
    <property type="entry name" value="FAD/NAD-bd_sf"/>
</dbReference>
<sequence length="522" mass="56826">MKREESLKHIKAAKEPYDFCIIGGGATGLGAAVDAASRGHSVVLLEQADFAKGTSSRSTKLVHGGVRYLQQGNVSLVLEALRERGRLTKNAPHLVHDLSFVIPNYSWWEGPFYGIGMKVYDHLAGKLGLGPSRWLSKNETVERIPTVETESLTGGVMYHDGQFDDSRLAVNLAQTAAGLGAHIVNYAKCTGLTKSDDLVSGVEAIDLESGEELAINARCVINATGIFVDELRAKDDQSTKPMVTVSQGIHIVLPKEFLPGNSAIMIPKTADGRVLFAVPWHDCVVVGTTDTPLSDKALEPRALQEEVDFVMEHAAQYLTKDPTPEDVLSIFAGLRPLVSEGDDSDTAAISRDHTIIVSNSGLLTVTGGKWTTYRKMAEDVIDQAEMVAGVDQKRCETESLQIQGWTRKEIPEENLRPYGADAQAIRALNEATQIHPKLTLTVAEVRWHVREEMARTVEDVLARRCRGLLLNARASIEAAPEVARIIAEEAGHDEAWISKQVEEFTQLAKGYVFGDPASVASA</sequence>
<reference evidence="9" key="1">
    <citation type="journal article" date="2014" name="Int. J. Syst. Evol. Microbiol.">
        <title>Complete genome sequence of Corynebacterium casei LMG S-19264T (=DSM 44701T), isolated from a smear-ripened cheese.</title>
        <authorList>
            <consortium name="US DOE Joint Genome Institute (JGI-PGF)"/>
            <person name="Walter F."/>
            <person name="Albersmeier A."/>
            <person name="Kalinowski J."/>
            <person name="Ruckert C."/>
        </authorList>
    </citation>
    <scope>NUCLEOTIDE SEQUENCE</scope>
    <source>
        <strain evidence="9">KCTC 12988</strain>
    </source>
</reference>
<evidence type="ECO:0000256" key="6">
    <source>
        <dbReference type="ARBA" id="ARBA00023002"/>
    </source>
</evidence>
<evidence type="ECO:0000259" key="7">
    <source>
        <dbReference type="Pfam" id="PF01266"/>
    </source>
</evidence>
<dbReference type="Gene3D" id="1.10.8.870">
    <property type="entry name" value="Alpha-glycerophosphate oxidase, cap domain"/>
    <property type="match status" value="1"/>
</dbReference>
<dbReference type="Pfam" id="PF01266">
    <property type="entry name" value="DAO"/>
    <property type="match status" value="1"/>
</dbReference>
<dbReference type="Gene3D" id="3.50.50.60">
    <property type="entry name" value="FAD/NAD(P)-binding domain"/>
    <property type="match status" value="1"/>
</dbReference>
<feature type="domain" description="Alpha-glycerophosphate oxidase C-terminal" evidence="8">
    <location>
        <begin position="409"/>
        <end position="495"/>
    </location>
</feature>
<comment type="similarity">
    <text evidence="2">Belongs to the FAD-dependent glycerol-3-phosphate dehydrogenase family.</text>
</comment>
<dbReference type="InterPro" id="IPR006076">
    <property type="entry name" value="FAD-dep_OxRdtase"/>
</dbReference>
<protein>
    <submittedName>
        <fullName evidence="9">Glycerol-3-phosphate dehydrogenase</fullName>
    </submittedName>
</protein>
<dbReference type="InterPro" id="IPR038299">
    <property type="entry name" value="DAO_C_sf"/>
</dbReference>
<evidence type="ECO:0000256" key="4">
    <source>
        <dbReference type="ARBA" id="ARBA00022798"/>
    </source>
</evidence>
<dbReference type="PANTHER" id="PTHR11985:SF35">
    <property type="entry name" value="ANAEROBIC GLYCEROL-3-PHOSPHATE DEHYDROGENASE SUBUNIT A"/>
    <property type="match status" value="1"/>
</dbReference>
<evidence type="ECO:0000259" key="8">
    <source>
        <dbReference type="Pfam" id="PF16901"/>
    </source>
</evidence>
<dbReference type="PANTHER" id="PTHR11985">
    <property type="entry name" value="GLYCEROL-3-PHOSPHATE DEHYDROGENASE"/>
    <property type="match status" value="1"/>
</dbReference>
<evidence type="ECO:0000256" key="3">
    <source>
        <dbReference type="ARBA" id="ARBA00022630"/>
    </source>
</evidence>